<dbReference type="KEGG" id="pnp:IJ22_49720"/>
<dbReference type="InterPro" id="IPR057336">
    <property type="entry name" value="GerAC_N"/>
</dbReference>
<dbReference type="Pfam" id="PF05504">
    <property type="entry name" value="Spore_GerAC"/>
    <property type="match status" value="1"/>
</dbReference>
<evidence type="ECO:0000259" key="8">
    <source>
        <dbReference type="Pfam" id="PF05504"/>
    </source>
</evidence>
<evidence type="ECO:0000256" key="3">
    <source>
        <dbReference type="ARBA" id="ARBA00022544"/>
    </source>
</evidence>
<feature type="domain" description="Spore germination protein N-terminal" evidence="9">
    <location>
        <begin position="24"/>
        <end position="185"/>
    </location>
</feature>
<keyword evidence="5" id="KW-0472">Membrane</keyword>
<keyword evidence="7" id="KW-0449">Lipoprotein</keyword>
<dbReference type="NCBIfam" id="TIGR02887">
    <property type="entry name" value="spore_ger_x_C"/>
    <property type="match status" value="1"/>
</dbReference>
<keyword evidence="3" id="KW-0309">Germination</keyword>
<evidence type="ECO:0000256" key="7">
    <source>
        <dbReference type="ARBA" id="ARBA00023288"/>
    </source>
</evidence>
<evidence type="ECO:0000256" key="5">
    <source>
        <dbReference type="ARBA" id="ARBA00023136"/>
    </source>
</evidence>
<dbReference type="InterPro" id="IPR008844">
    <property type="entry name" value="Spore_GerAC-like"/>
</dbReference>
<proteinExistence type="inferred from homology"/>
<evidence type="ECO:0000259" key="9">
    <source>
        <dbReference type="Pfam" id="PF25198"/>
    </source>
</evidence>
<dbReference type="PANTHER" id="PTHR35789">
    <property type="entry name" value="SPORE GERMINATION PROTEIN B3"/>
    <property type="match status" value="1"/>
</dbReference>
<dbReference type="GO" id="GO:0016020">
    <property type="term" value="C:membrane"/>
    <property type="evidence" value="ECO:0007669"/>
    <property type="project" value="UniProtKB-SubCell"/>
</dbReference>
<dbReference type="PATRIC" id="fig|162209.4.peg.5254"/>
<dbReference type="OrthoDB" id="2592518at2"/>
<dbReference type="InterPro" id="IPR046953">
    <property type="entry name" value="Spore_GerAC-like_C"/>
</dbReference>
<keyword evidence="11" id="KW-1185">Reference proteome</keyword>
<dbReference type="PANTHER" id="PTHR35789:SF1">
    <property type="entry name" value="SPORE GERMINATION PROTEIN B3"/>
    <property type="match status" value="1"/>
</dbReference>
<accession>A0A0U2L5G2</accession>
<feature type="domain" description="Spore germination GerAC-like C-terminal" evidence="8">
    <location>
        <begin position="195"/>
        <end position="356"/>
    </location>
</feature>
<dbReference type="Pfam" id="PF25198">
    <property type="entry name" value="Spore_GerAC_N"/>
    <property type="match status" value="1"/>
</dbReference>
<dbReference type="EMBL" id="CP013652">
    <property type="protein sequence ID" value="ALS25234.1"/>
    <property type="molecule type" value="Genomic_DNA"/>
</dbReference>
<evidence type="ECO:0000256" key="6">
    <source>
        <dbReference type="ARBA" id="ARBA00023139"/>
    </source>
</evidence>
<name>A0A0U2L5G2_9BACL</name>
<reference evidence="10 11" key="2">
    <citation type="journal article" date="2016" name="Genome Announc.">
        <title>Complete Genome Sequences of Two Interactive Moderate Thermophiles, Paenibacillus napthalenovorans 32O-Y and Paenibacillus sp. 32O-W.</title>
        <authorList>
            <person name="Butler R.R.III."/>
            <person name="Wang J."/>
            <person name="Stark B.C."/>
            <person name="Pombert J.F."/>
        </authorList>
    </citation>
    <scope>NUCLEOTIDE SEQUENCE [LARGE SCALE GENOMIC DNA]</scope>
    <source>
        <strain evidence="10 11">32O-Y</strain>
    </source>
</reference>
<dbReference type="GO" id="GO:0009847">
    <property type="term" value="P:spore germination"/>
    <property type="evidence" value="ECO:0007669"/>
    <property type="project" value="InterPro"/>
</dbReference>
<evidence type="ECO:0000313" key="10">
    <source>
        <dbReference type="EMBL" id="ALS25234.1"/>
    </source>
</evidence>
<dbReference type="AlphaFoldDB" id="A0A0U2L5G2"/>
<evidence type="ECO:0000313" key="11">
    <source>
        <dbReference type="Proteomes" id="UP000061660"/>
    </source>
</evidence>
<dbReference type="Gene3D" id="3.30.300.210">
    <property type="entry name" value="Nutrient germinant receptor protein C, domain 3"/>
    <property type="match status" value="1"/>
</dbReference>
<protein>
    <submittedName>
        <fullName evidence="10">Germination protein GerC</fullName>
    </submittedName>
</protein>
<organism evidence="10 11">
    <name type="scientific">Paenibacillus naphthalenovorans</name>
    <dbReference type="NCBI Taxonomy" id="162209"/>
    <lineage>
        <taxon>Bacteria</taxon>
        <taxon>Bacillati</taxon>
        <taxon>Bacillota</taxon>
        <taxon>Bacilli</taxon>
        <taxon>Bacillales</taxon>
        <taxon>Paenibacillaceae</taxon>
        <taxon>Paenibacillus</taxon>
    </lineage>
</organism>
<keyword evidence="6" id="KW-0564">Palmitate</keyword>
<evidence type="ECO:0000256" key="1">
    <source>
        <dbReference type="ARBA" id="ARBA00004635"/>
    </source>
</evidence>
<dbReference type="Proteomes" id="UP000061660">
    <property type="component" value="Chromosome"/>
</dbReference>
<dbReference type="STRING" id="162209.IJ22_49720"/>
<keyword evidence="4" id="KW-0732">Signal</keyword>
<dbReference type="RefSeq" id="WP_054817379.1">
    <property type="nucleotide sequence ID" value="NZ_CP013652.1"/>
</dbReference>
<comment type="subcellular location">
    <subcellularLocation>
        <location evidence="1">Membrane</location>
        <topology evidence="1">Lipid-anchor</topology>
    </subcellularLocation>
</comment>
<reference evidence="11" key="1">
    <citation type="submission" date="2015-12" db="EMBL/GenBank/DDBJ databases">
        <title>Complete genome sequences of two moderately thermophilic Paenibacillus species.</title>
        <authorList>
            <person name="Butler R.III."/>
            <person name="Wang J."/>
            <person name="Stark B.C."/>
            <person name="Pombert J.-F."/>
        </authorList>
    </citation>
    <scope>NUCLEOTIDE SEQUENCE [LARGE SCALE GENOMIC DNA]</scope>
    <source>
        <strain evidence="11">32O-Y</strain>
    </source>
</reference>
<gene>
    <name evidence="10" type="ORF">IJ22_49720</name>
</gene>
<dbReference type="InterPro" id="IPR038501">
    <property type="entry name" value="Spore_GerAC_C_sf"/>
</dbReference>
<evidence type="ECO:0000256" key="4">
    <source>
        <dbReference type="ARBA" id="ARBA00022729"/>
    </source>
</evidence>
<comment type="similarity">
    <text evidence="2">Belongs to the GerABKC lipoprotein family.</text>
</comment>
<evidence type="ECO:0000256" key="2">
    <source>
        <dbReference type="ARBA" id="ARBA00007886"/>
    </source>
</evidence>
<sequence length="359" mass="40962">MIKINPYFLLMMSCMIFLTGCTSQRIVDKIQVIQGIGYDVVDDKIKGTVIYPIFEEKGKSRLKIYETESNSYHDILPRLNSKSAFPIEIGQLRMILFGSTFAKRGIDKVLYSYSRDPVAGSRIQIGVAEHLADDFLLRSKEENVPFHLSNKIVHNIQKGNLPATNLHVFLARLYAEGMDPYLPYFIMEKNQIKIDGLALFRKGKFIRPISLRQSFILKTLLDGAKNASYQIDIKNKGVMQLKNLSAKVHFTIVQTDPIPKIAIDLTMDTEIKDVPPGTLLTGTKNLRDLEKLIGKHFNDDIRNLISLFQKHRTDPLGLGDLVRTKSRNWDYKRFQDEIYPQLKTEVNTKVNIIQTGAGE</sequence>
<dbReference type="PROSITE" id="PS51257">
    <property type="entry name" value="PROKAR_LIPOPROTEIN"/>
    <property type="match status" value="1"/>
</dbReference>